<keyword evidence="1" id="KW-0812">Transmembrane</keyword>
<feature type="transmembrane region" description="Helical" evidence="1">
    <location>
        <begin position="12"/>
        <end position="33"/>
    </location>
</feature>
<reference evidence="2 3" key="1">
    <citation type="submission" date="2017-06" db="EMBL/GenBank/DDBJ databases">
        <authorList>
            <person name="Kim H.J."/>
            <person name="Triplett B.A."/>
        </authorList>
    </citation>
    <scope>NUCLEOTIDE SEQUENCE [LARGE SCALE GENOMIC DNA]</scope>
    <source>
        <strain evidence="2 3">DSM 44715</strain>
    </source>
</reference>
<sequence length="124" mass="12300">MKWTLGADRGAGTIWVVAFAAVVWVGGVAAIAAGGVRAARHRGDAAADMAALAAAGRVAEGGRPACARAREVAAGSGARLAQCRVRGGVVEVSVAVPLKVPMGIGRPRVISRARAGPVGRDGVP</sequence>
<dbReference type="InterPro" id="IPR021202">
    <property type="entry name" value="Rv3654c-like"/>
</dbReference>
<name>A0A239NJG9_9ACTN</name>
<dbReference type="GO" id="GO:0004386">
    <property type="term" value="F:helicase activity"/>
    <property type="evidence" value="ECO:0007669"/>
    <property type="project" value="UniProtKB-KW"/>
</dbReference>
<dbReference type="NCBIfam" id="TIGR03816">
    <property type="entry name" value="tadE_like_DECH"/>
    <property type="match status" value="1"/>
</dbReference>
<dbReference type="Proteomes" id="UP000198318">
    <property type="component" value="Unassembled WGS sequence"/>
</dbReference>
<dbReference type="AlphaFoldDB" id="A0A239NJG9"/>
<proteinExistence type="predicted"/>
<evidence type="ECO:0000313" key="2">
    <source>
        <dbReference type="EMBL" id="SNT54613.1"/>
    </source>
</evidence>
<accession>A0A239NJG9</accession>
<keyword evidence="1" id="KW-1133">Transmembrane helix</keyword>
<evidence type="ECO:0000313" key="3">
    <source>
        <dbReference type="Proteomes" id="UP000198318"/>
    </source>
</evidence>
<evidence type="ECO:0000256" key="1">
    <source>
        <dbReference type="SAM" id="Phobius"/>
    </source>
</evidence>
<gene>
    <name evidence="2" type="ORF">SAMN05443665_104233</name>
</gene>
<keyword evidence="2" id="KW-0067">ATP-binding</keyword>
<keyword evidence="3" id="KW-1185">Reference proteome</keyword>
<keyword evidence="2" id="KW-0547">Nucleotide-binding</keyword>
<keyword evidence="2" id="KW-0378">Hydrolase</keyword>
<organism evidence="2 3">
    <name type="scientific">Actinomadura meyerae</name>
    <dbReference type="NCBI Taxonomy" id="240840"/>
    <lineage>
        <taxon>Bacteria</taxon>
        <taxon>Bacillati</taxon>
        <taxon>Actinomycetota</taxon>
        <taxon>Actinomycetes</taxon>
        <taxon>Streptosporangiales</taxon>
        <taxon>Thermomonosporaceae</taxon>
        <taxon>Actinomadura</taxon>
    </lineage>
</organism>
<keyword evidence="2" id="KW-0347">Helicase</keyword>
<dbReference type="EMBL" id="FZOR01000042">
    <property type="protein sequence ID" value="SNT54613.1"/>
    <property type="molecule type" value="Genomic_DNA"/>
</dbReference>
<protein>
    <submittedName>
        <fullName evidence="2">Helicase/secretion neighborhood TadE-like protein</fullName>
    </submittedName>
</protein>
<keyword evidence="1" id="KW-0472">Membrane</keyword>